<accession>A0A2P2CID1</accession>
<protein>
    <submittedName>
        <fullName evidence="2">Putative GPW / gp25 family</fullName>
    </submittedName>
</protein>
<dbReference type="AlphaFoldDB" id="A0A2P2CID1"/>
<reference evidence="2" key="1">
    <citation type="submission" date="2015-08" db="EMBL/GenBank/DDBJ databases">
        <authorList>
            <person name="Babu N.S."/>
            <person name="Beckwith C.J."/>
            <person name="Beseler K.G."/>
            <person name="Brison A."/>
            <person name="Carone J.V."/>
            <person name="Caskin T.P."/>
            <person name="Diamond M."/>
            <person name="Durham M.E."/>
            <person name="Foxe J.M."/>
            <person name="Go M."/>
            <person name="Henderson B.A."/>
            <person name="Jones I.B."/>
            <person name="McGettigan J.A."/>
            <person name="Micheletti S.J."/>
            <person name="Nasrallah M.E."/>
            <person name="Ortiz D."/>
            <person name="Piller C.R."/>
            <person name="Privatt S.R."/>
            <person name="Schneider S.L."/>
            <person name="Sharp S."/>
            <person name="Smith T.C."/>
            <person name="Stanton J.D."/>
            <person name="Ullery H.E."/>
            <person name="Wilson R.J."/>
            <person name="Serrano M.G."/>
            <person name="Buck G."/>
            <person name="Lee V."/>
            <person name="Wang Y."/>
            <person name="Carvalho R."/>
            <person name="Voegtly L."/>
            <person name="Shi R."/>
            <person name="Duckworth R."/>
            <person name="Johnson A."/>
            <person name="Loviza R."/>
            <person name="Walstead R."/>
            <person name="Shah Z."/>
            <person name="Kiflezghi M."/>
            <person name="Wade K."/>
            <person name="Ball S.L."/>
            <person name="Bradley K.W."/>
            <person name="Asai D.J."/>
            <person name="Bowman C.A."/>
            <person name="Russell D.A."/>
            <person name="Pope W.H."/>
            <person name="Jacobs-Sera D."/>
            <person name="Hendrix R.W."/>
            <person name="Hatfull G.F."/>
        </authorList>
    </citation>
    <scope>NUCLEOTIDE SEQUENCE</scope>
</reference>
<feature type="domain" description="IraD/Gp25-like" evidence="1">
    <location>
        <begin position="36"/>
        <end position="125"/>
    </location>
</feature>
<evidence type="ECO:0000313" key="2">
    <source>
        <dbReference type="EMBL" id="CUR61785.1"/>
    </source>
</evidence>
<evidence type="ECO:0000259" key="1">
    <source>
        <dbReference type="Pfam" id="PF04965"/>
    </source>
</evidence>
<name>A0A2P2CID1_9ZZZZ</name>
<gene>
    <name evidence="2" type="ORF">NOCA150085</name>
</gene>
<proteinExistence type="predicted"/>
<dbReference type="SUPFAM" id="SSF160719">
    <property type="entry name" value="gpW/gp25-like"/>
    <property type="match status" value="1"/>
</dbReference>
<organism evidence="2">
    <name type="scientific">metagenome</name>
    <dbReference type="NCBI Taxonomy" id="256318"/>
    <lineage>
        <taxon>unclassified sequences</taxon>
        <taxon>metagenomes</taxon>
    </lineage>
</organism>
<dbReference type="InterPro" id="IPR007048">
    <property type="entry name" value="IraD/Gp25-like"/>
</dbReference>
<dbReference type="EMBL" id="CZKB01000025">
    <property type="protein sequence ID" value="CUR61785.1"/>
    <property type="molecule type" value="Genomic_DNA"/>
</dbReference>
<dbReference type="Gene3D" id="3.10.450.40">
    <property type="match status" value="1"/>
</dbReference>
<sequence length="142" mass="15608">MTGQALGEHLEARILGRGWAAPARVDGTGEARLDAGAEKVRQSILLVLGTRRGERAMRPDFGAGLEDFLFEPLSSTTAALVRHRVETALVQWEPRIDVLEVLVDVADRGRGRLDITIGYRVRASNTFYNLVYPFFLQEGGAA</sequence>
<dbReference type="Pfam" id="PF04965">
    <property type="entry name" value="GPW_gp25"/>
    <property type="match status" value="1"/>
</dbReference>